<proteinExistence type="predicted"/>
<dbReference type="AlphaFoldDB" id="A0A6C0EGF8"/>
<name>A0A6C0EGF8_9ZZZZ</name>
<organism evidence="4">
    <name type="scientific">viral metagenome</name>
    <dbReference type="NCBI Taxonomy" id="1070528"/>
    <lineage>
        <taxon>unclassified sequences</taxon>
        <taxon>metagenomes</taxon>
        <taxon>organismal metagenomes</taxon>
    </lineage>
</organism>
<dbReference type="PROSITE" id="PS51257">
    <property type="entry name" value="PROKAR_LIPOPROTEIN"/>
    <property type="match status" value="1"/>
</dbReference>
<dbReference type="PANTHER" id="PTHR43584:SF5">
    <property type="entry name" value="PROTEIN LICC"/>
    <property type="match status" value="1"/>
</dbReference>
<evidence type="ECO:0000256" key="2">
    <source>
        <dbReference type="ARBA" id="ARBA00022695"/>
    </source>
</evidence>
<dbReference type="PANTHER" id="PTHR43584">
    <property type="entry name" value="NUCLEOTIDYL TRANSFERASE"/>
    <property type="match status" value="1"/>
</dbReference>
<evidence type="ECO:0000259" key="3">
    <source>
        <dbReference type="Pfam" id="PF00483"/>
    </source>
</evidence>
<reference evidence="4" key="1">
    <citation type="journal article" date="2020" name="Nature">
        <title>Giant virus diversity and host interactions through global metagenomics.</title>
        <authorList>
            <person name="Schulz F."/>
            <person name="Roux S."/>
            <person name="Paez-Espino D."/>
            <person name="Jungbluth S."/>
            <person name="Walsh D.A."/>
            <person name="Denef V.J."/>
            <person name="McMahon K.D."/>
            <person name="Konstantinidis K.T."/>
            <person name="Eloe-Fadrosh E.A."/>
            <person name="Kyrpides N.C."/>
            <person name="Woyke T."/>
        </authorList>
    </citation>
    <scope>NUCLEOTIDE SEQUENCE</scope>
    <source>
        <strain evidence="4">GVMAG-M-3300001348-25</strain>
    </source>
</reference>
<dbReference type="SUPFAM" id="SSF53448">
    <property type="entry name" value="Nucleotide-diphospho-sugar transferases"/>
    <property type="match status" value="1"/>
</dbReference>
<sequence length="249" mass="28928">MTKTYLSSLNILISCAGKGQRFKDAGYTTCKPLIEINGITMIERLINSLKLPDCNFIFIIQKVDNDKDEFKNKLKKYVKNEQNIIILDHYTDGCAQTCLFAKKLINNDNPLLIINCDQIFDWNPSFFINHIMSSDSDGIVLTEKKNNPTYSYIKTDDNDVGLKLAEKEVISNNALIGVHYWKQGKYMIESTEYLINNNIKTNNEYYLSLTYNYLIRNGMKVTKYEFLNNEKYYVVGTPDELNHNIKYLK</sequence>
<accession>A0A6C0EGF8</accession>
<feature type="domain" description="Nucleotidyl transferase" evidence="3">
    <location>
        <begin position="15"/>
        <end position="189"/>
    </location>
</feature>
<dbReference type="Gene3D" id="3.90.550.10">
    <property type="entry name" value="Spore Coat Polysaccharide Biosynthesis Protein SpsA, Chain A"/>
    <property type="match status" value="1"/>
</dbReference>
<dbReference type="GO" id="GO:0016779">
    <property type="term" value="F:nucleotidyltransferase activity"/>
    <property type="evidence" value="ECO:0007669"/>
    <property type="project" value="UniProtKB-KW"/>
</dbReference>
<dbReference type="InterPro" id="IPR050065">
    <property type="entry name" value="GlmU-like"/>
</dbReference>
<protein>
    <recommendedName>
        <fullName evidence="3">Nucleotidyl transferase domain-containing protein</fullName>
    </recommendedName>
</protein>
<dbReference type="CDD" id="cd04183">
    <property type="entry name" value="GT2_BcE_like"/>
    <property type="match status" value="1"/>
</dbReference>
<dbReference type="EMBL" id="MN738851">
    <property type="protein sequence ID" value="QHT28008.1"/>
    <property type="molecule type" value="Genomic_DNA"/>
</dbReference>
<dbReference type="InterPro" id="IPR016873">
    <property type="entry name" value="Caps_polysacc_synth_BcbE_prd"/>
</dbReference>
<dbReference type="Pfam" id="PF00483">
    <property type="entry name" value="NTP_transferase"/>
    <property type="match status" value="1"/>
</dbReference>
<evidence type="ECO:0000313" key="4">
    <source>
        <dbReference type="EMBL" id="QHT28008.1"/>
    </source>
</evidence>
<keyword evidence="1" id="KW-0808">Transferase</keyword>
<dbReference type="InterPro" id="IPR029044">
    <property type="entry name" value="Nucleotide-diphossugar_trans"/>
</dbReference>
<keyword evidence="2" id="KW-0548">Nucleotidyltransferase</keyword>
<dbReference type="PIRSF" id="PIRSF028162">
    <property type="entry name" value="BcbE_prd"/>
    <property type="match status" value="1"/>
</dbReference>
<dbReference type="InterPro" id="IPR005835">
    <property type="entry name" value="NTP_transferase_dom"/>
</dbReference>
<evidence type="ECO:0000256" key="1">
    <source>
        <dbReference type="ARBA" id="ARBA00022679"/>
    </source>
</evidence>